<organism evidence="1">
    <name type="scientific">marine metagenome</name>
    <dbReference type="NCBI Taxonomy" id="408172"/>
    <lineage>
        <taxon>unclassified sequences</taxon>
        <taxon>metagenomes</taxon>
        <taxon>ecological metagenomes</taxon>
    </lineage>
</organism>
<dbReference type="AlphaFoldDB" id="A0A382TG31"/>
<protein>
    <submittedName>
        <fullName evidence="1">Uncharacterized protein</fullName>
    </submittedName>
</protein>
<evidence type="ECO:0000313" key="1">
    <source>
        <dbReference type="EMBL" id="SVD20417.1"/>
    </source>
</evidence>
<accession>A0A382TG31</accession>
<reference evidence="1" key="1">
    <citation type="submission" date="2018-05" db="EMBL/GenBank/DDBJ databases">
        <authorList>
            <person name="Lanie J.A."/>
            <person name="Ng W.-L."/>
            <person name="Kazmierczak K.M."/>
            <person name="Andrzejewski T.M."/>
            <person name="Davidsen T.M."/>
            <person name="Wayne K.J."/>
            <person name="Tettelin H."/>
            <person name="Glass J.I."/>
            <person name="Rusch D."/>
            <person name="Podicherti R."/>
            <person name="Tsui H.-C.T."/>
            <person name="Winkler M.E."/>
        </authorList>
    </citation>
    <scope>NUCLEOTIDE SEQUENCE</scope>
</reference>
<gene>
    <name evidence="1" type="ORF">METZ01_LOCUS373271</name>
</gene>
<dbReference type="EMBL" id="UINC01135952">
    <property type="protein sequence ID" value="SVD20417.1"/>
    <property type="molecule type" value="Genomic_DNA"/>
</dbReference>
<proteinExistence type="predicted"/>
<sequence>MHEFLDRMVENFKDEHKHSLTRIGVDAIVNHQYAYKTNGNGKK</sequence>
<name>A0A382TG31_9ZZZZ</name>